<sequence length="216" mass="24677">MRIFSLNLSVLMGGFHSLCHLINDFIFELSHAKTTPLLSENDTNLLEDDYISWTRWILEQLKQMTTRVSPRMHSSKHRTPFEAIYLFWVKLKSGLSFRQIGTSFKIDTSEDSIRRRVEDTFHVIRVLEKEEEQNAVDQDISVDLVETSVETDKENVNIGHEQVVAATSTKTAVATTSTPKIVEARKSVPNQRENLAEPRKKTPKGQFLSSIGTEDI</sequence>
<dbReference type="Proteomes" id="UP000681722">
    <property type="component" value="Unassembled WGS sequence"/>
</dbReference>
<feature type="region of interest" description="Disordered" evidence="1">
    <location>
        <begin position="185"/>
        <end position="216"/>
    </location>
</feature>
<evidence type="ECO:0000313" key="4">
    <source>
        <dbReference type="EMBL" id="CAF3783985.1"/>
    </source>
</evidence>
<dbReference type="EMBL" id="CAJOBC010009203">
    <property type="protein sequence ID" value="CAF3981782.1"/>
    <property type="molecule type" value="Genomic_DNA"/>
</dbReference>
<evidence type="ECO:0000313" key="5">
    <source>
        <dbReference type="EMBL" id="CAF3981782.1"/>
    </source>
</evidence>
<evidence type="ECO:0000313" key="3">
    <source>
        <dbReference type="EMBL" id="CAF1218273.1"/>
    </source>
</evidence>
<protein>
    <recommendedName>
        <fullName evidence="7">Transposase Helix-turn-helix domain-containing protein</fullName>
    </recommendedName>
</protein>
<comment type="caution">
    <text evidence="3">The sequence shown here is derived from an EMBL/GenBank/DDBJ whole genome shotgun (WGS) entry which is preliminary data.</text>
</comment>
<dbReference type="EMBL" id="CAJOBA010006816">
    <property type="protein sequence ID" value="CAF3783985.1"/>
    <property type="molecule type" value="Genomic_DNA"/>
</dbReference>
<keyword evidence="6" id="KW-1185">Reference proteome</keyword>
<accession>A0A814XL28</accession>
<organism evidence="3 6">
    <name type="scientific">Didymodactylos carnosus</name>
    <dbReference type="NCBI Taxonomy" id="1234261"/>
    <lineage>
        <taxon>Eukaryota</taxon>
        <taxon>Metazoa</taxon>
        <taxon>Spiralia</taxon>
        <taxon>Gnathifera</taxon>
        <taxon>Rotifera</taxon>
        <taxon>Eurotatoria</taxon>
        <taxon>Bdelloidea</taxon>
        <taxon>Philodinida</taxon>
        <taxon>Philodinidae</taxon>
        <taxon>Didymodactylos</taxon>
    </lineage>
</organism>
<dbReference type="EMBL" id="CAJNOK010006806">
    <property type="protein sequence ID" value="CAF1014916.1"/>
    <property type="molecule type" value="Genomic_DNA"/>
</dbReference>
<feature type="compositionally biased region" description="Polar residues" evidence="1">
    <location>
        <begin position="207"/>
        <end position="216"/>
    </location>
</feature>
<proteinExistence type="predicted"/>
<evidence type="ECO:0000256" key="1">
    <source>
        <dbReference type="SAM" id="MobiDB-lite"/>
    </source>
</evidence>
<dbReference type="Proteomes" id="UP000663829">
    <property type="component" value="Unassembled WGS sequence"/>
</dbReference>
<reference evidence="3" key="1">
    <citation type="submission" date="2021-02" db="EMBL/GenBank/DDBJ databases">
        <authorList>
            <person name="Nowell W R."/>
        </authorList>
    </citation>
    <scope>NUCLEOTIDE SEQUENCE</scope>
</reference>
<evidence type="ECO:0008006" key="7">
    <source>
        <dbReference type="Google" id="ProtNLM"/>
    </source>
</evidence>
<name>A0A814XL28_9BILA</name>
<dbReference type="AlphaFoldDB" id="A0A814XL28"/>
<gene>
    <name evidence="3" type="ORF">GPM918_LOCUS24557</name>
    <name evidence="2" type="ORF">OVA965_LOCUS15232</name>
    <name evidence="5" type="ORF">SRO942_LOCUS24556</name>
    <name evidence="4" type="ORF">TMI583_LOCUS15238</name>
</gene>
<dbReference type="Proteomes" id="UP000682733">
    <property type="component" value="Unassembled WGS sequence"/>
</dbReference>
<dbReference type="Proteomes" id="UP000677228">
    <property type="component" value="Unassembled WGS sequence"/>
</dbReference>
<dbReference type="EMBL" id="CAJNOQ010009201">
    <property type="protein sequence ID" value="CAF1218273.1"/>
    <property type="molecule type" value="Genomic_DNA"/>
</dbReference>
<evidence type="ECO:0000313" key="6">
    <source>
        <dbReference type="Proteomes" id="UP000663829"/>
    </source>
</evidence>
<evidence type="ECO:0000313" key="2">
    <source>
        <dbReference type="EMBL" id="CAF1014916.1"/>
    </source>
</evidence>